<evidence type="ECO:0000313" key="8">
    <source>
        <dbReference type="Proteomes" id="UP001589810"/>
    </source>
</evidence>
<accession>A0ABV6N6M7</accession>
<keyword evidence="8" id="KW-1185">Reference proteome</keyword>
<dbReference type="CDD" id="cd06170">
    <property type="entry name" value="LuxR_C_like"/>
    <property type="match status" value="1"/>
</dbReference>
<feature type="domain" description="HTH luxR-type" evidence="5">
    <location>
        <begin position="135"/>
        <end position="200"/>
    </location>
</feature>
<evidence type="ECO:0000256" key="4">
    <source>
        <dbReference type="PROSITE-ProRule" id="PRU00169"/>
    </source>
</evidence>
<dbReference type="InterPro" id="IPR011006">
    <property type="entry name" value="CheY-like_superfamily"/>
</dbReference>
<organism evidence="7 8">
    <name type="scientific">Kutzneria chonburiensis</name>
    <dbReference type="NCBI Taxonomy" id="1483604"/>
    <lineage>
        <taxon>Bacteria</taxon>
        <taxon>Bacillati</taxon>
        <taxon>Actinomycetota</taxon>
        <taxon>Actinomycetes</taxon>
        <taxon>Pseudonocardiales</taxon>
        <taxon>Pseudonocardiaceae</taxon>
        <taxon>Kutzneria</taxon>
    </lineage>
</organism>
<dbReference type="InterPro" id="IPR000792">
    <property type="entry name" value="Tscrpt_reg_LuxR_C"/>
</dbReference>
<dbReference type="Gene3D" id="3.40.50.2300">
    <property type="match status" value="1"/>
</dbReference>
<dbReference type="PRINTS" id="PR00038">
    <property type="entry name" value="HTHLUXR"/>
</dbReference>
<evidence type="ECO:0000256" key="1">
    <source>
        <dbReference type="ARBA" id="ARBA00023015"/>
    </source>
</evidence>
<dbReference type="RefSeq" id="WP_273937938.1">
    <property type="nucleotide sequence ID" value="NZ_CP097263.1"/>
</dbReference>
<comment type="caution">
    <text evidence="4">Lacks conserved residue(s) required for the propagation of feature annotation.</text>
</comment>
<name>A0ABV6N6M7_9PSEU</name>
<gene>
    <name evidence="7" type="ORF">ACFFH7_42435</name>
</gene>
<dbReference type="InterPro" id="IPR039420">
    <property type="entry name" value="WalR-like"/>
</dbReference>
<keyword evidence="2" id="KW-0238">DNA-binding</keyword>
<dbReference type="Pfam" id="PF00196">
    <property type="entry name" value="GerE"/>
    <property type="match status" value="1"/>
</dbReference>
<dbReference type="PROSITE" id="PS50043">
    <property type="entry name" value="HTH_LUXR_2"/>
    <property type="match status" value="1"/>
</dbReference>
<dbReference type="PANTHER" id="PTHR43214:SF24">
    <property type="entry name" value="TRANSCRIPTIONAL REGULATORY PROTEIN NARL-RELATED"/>
    <property type="match status" value="1"/>
</dbReference>
<evidence type="ECO:0000256" key="3">
    <source>
        <dbReference type="ARBA" id="ARBA00023163"/>
    </source>
</evidence>
<dbReference type="PROSITE" id="PS50110">
    <property type="entry name" value="RESPONSE_REGULATORY"/>
    <property type="match status" value="1"/>
</dbReference>
<dbReference type="SUPFAM" id="SSF52172">
    <property type="entry name" value="CheY-like"/>
    <property type="match status" value="1"/>
</dbReference>
<dbReference type="EMBL" id="JBHLUD010000015">
    <property type="protein sequence ID" value="MFC0548227.1"/>
    <property type="molecule type" value="Genomic_DNA"/>
</dbReference>
<dbReference type="InterPro" id="IPR001789">
    <property type="entry name" value="Sig_transdc_resp-reg_receiver"/>
</dbReference>
<evidence type="ECO:0000256" key="2">
    <source>
        <dbReference type="ARBA" id="ARBA00023125"/>
    </source>
</evidence>
<dbReference type="SUPFAM" id="SSF46894">
    <property type="entry name" value="C-terminal effector domain of the bipartite response regulators"/>
    <property type="match status" value="1"/>
</dbReference>
<comment type="caution">
    <text evidence="7">The sequence shown here is derived from an EMBL/GenBank/DDBJ whole genome shotgun (WGS) entry which is preliminary data.</text>
</comment>
<keyword evidence="3" id="KW-0804">Transcription</keyword>
<dbReference type="InterPro" id="IPR016032">
    <property type="entry name" value="Sig_transdc_resp-reg_C-effctor"/>
</dbReference>
<feature type="domain" description="Response regulatory" evidence="6">
    <location>
        <begin position="3"/>
        <end position="118"/>
    </location>
</feature>
<evidence type="ECO:0000259" key="6">
    <source>
        <dbReference type="PROSITE" id="PS50110"/>
    </source>
</evidence>
<proteinExistence type="predicted"/>
<sequence>MIKVLVAGDDVLARGGVRAALNDQPGIRAVGDCQPGIAVGDVVKALQPHVLLLHRVSEETEAFGVTVKAARDARYTIRVLTIGSHEHSLRPDVERGVCGVLPPSATAEQLVAAVRMASAGYVLFGGGEGPVQREVPVRRDGLSGRECEVLSLIARGMSNAEIALALTVSEHTVKSHVQNLLGKLNLRNRIHAVIYAFETGLAHAA</sequence>
<keyword evidence="1" id="KW-0805">Transcription regulation</keyword>
<dbReference type="PANTHER" id="PTHR43214">
    <property type="entry name" value="TWO-COMPONENT RESPONSE REGULATOR"/>
    <property type="match status" value="1"/>
</dbReference>
<reference evidence="7 8" key="1">
    <citation type="submission" date="2024-09" db="EMBL/GenBank/DDBJ databases">
        <authorList>
            <person name="Sun Q."/>
            <person name="Mori K."/>
        </authorList>
    </citation>
    <scope>NUCLEOTIDE SEQUENCE [LARGE SCALE GENOMIC DNA]</scope>
    <source>
        <strain evidence="7 8">TBRC 1432</strain>
    </source>
</reference>
<evidence type="ECO:0000313" key="7">
    <source>
        <dbReference type="EMBL" id="MFC0548227.1"/>
    </source>
</evidence>
<evidence type="ECO:0000259" key="5">
    <source>
        <dbReference type="PROSITE" id="PS50043"/>
    </source>
</evidence>
<protein>
    <submittedName>
        <fullName evidence="7">LuxR C-terminal-related transcriptional regulator</fullName>
    </submittedName>
</protein>
<dbReference type="SMART" id="SM00421">
    <property type="entry name" value="HTH_LUXR"/>
    <property type="match status" value="1"/>
</dbReference>
<dbReference type="Proteomes" id="UP001589810">
    <property type="component" value="Unassembled WGS sequence"/>
</dbReference>
<dbReference type="PROSITE" id="PS00622">
    <property type="entry name" value="HTH_LUXR_1"/>
    <property type="match status" value="1"/>
</dbReference>